<dbReference type="GO" id="GO:0004363">
    <property type="term" value="F:glutathione synthase activity"/>
    <property type="evidence" value="ECO:0007669"/>
    <property type="project" value="UniProtKB-EC"/>
</dbReference>
<comment type="caution">
    <text evidence="3">The sequence shown here is derived from an EMBL/GenBank/DDBJ whole genome shotgun (WGS) entry which is preliminary data.</text>
</comment>
<evidence type="ECO:0000313" key="3">
    <source>
        <dbReference type="EMBL" id="CAD2078922.1"/>
    </source>
</evidence>
<dbReference type="EC" id="6.3.2.3" evidence="3"/>
<sequence length="401" mass="46036">MDELLLKKTMEKLNLKDRKEIEYPADATTDLLIQSQFALKNANIPFKKIPKKSTKRKGYFLRLFDENQKPFLDFTKGFYPNNIGIGKVISNDKLLTEQFLTYAGVKTPNTKFFKPSEYSSAVRYVNSQDGKCVLKPKDLRQSLGAFRDVDSSNIDSAWHKNLKIQKQYKVKNPLIIIQKQVEGLELRITVLEGKADTATLRAPGYVVGDGKSSIKSLIDQKNEIRKKNNFHFKNPFKLNKILEDSLHNRDLSLDSILDKDEYLILYPTVGIATGRDNIEISEFIHPNIFRQAEDAVTAIPNVHTAGVDIIISNLDANEGTVLEVNQNPAFQVNYFNMYGKQQDPLSTLFSNFKLEHKVLNENIKLKDLDQNELDTILERYRFLFKKQNILADSIKQIIQEK</sequence>
<dbReference type="Gene3D" id="3.30.470.20">
    <property type="entry name" value="ATP-grasp fold, B domain"/>
    <property type="match status" value="2"/>
</dbReference>
<dbReference type="InterPro" id="IPR011761">
    <property type="entry name" value="ATP-grasp"/>
</dbReference>
<dbReference type="SUPFAM" id="SSF56059">
    <property type="entry name" value="Glutathione synthetase ATP-binding domain-like"/>
    <property type="match status" value="1"/>
</dbReference>
<reference evidence="3 4" key="1">
    <citation type="submission" date="2020-07" db="EMBL/GenBank/DDBJ databases">
        <authorList>
            <person name="Criscuolo A."/>
        </authorList>
    </citation>
    <scope>NUCLEOTIDE SEQUENCE [LARGE SCALE GENOMIC DNA]</scope>
    <source>
        <strain evidence="3">CIP111649</strain>
    </source>
</reference>
<keyword evidence="1" id="KW-0547">Nucleotide-binding</keyword>
<gene>
    <name evidence="3" type="primary">gshAB</name>
    <name evidence="3" type="ORF">JEODO184_01529</name>
</gene>
<dbReference type="PROSITE" id="PS50975">
    <property type="entry name" value="ATP_GRASP"/>
    <property type="match status" value="1"/>
</dbReference>
<dbReference type="Gene3D" id="3.30.1490.20">
    <property type="entry name" value="ATP-grasp fold, A domain"/>
    <property type="match status" value="1"/>
</dbReference>
<dbReference type="EMBL" id="CAJEWD010000008">
    <property type="protein sequence ID" value="CAD2078922.1"/>
    <property type="molecule type" value="Genomic_DNA"/>
</dbReference>
<dbReference type="InterPro" id="IPR013815">
    <property type="entry name" value="ATP_grasp_subdomain_1"/>
</dbReference>
<keyword evidence="4" id="KW-1185">Reference proteome</keyword>
<evidence type="ECO:0000313" key="4">
    <source>
        <dbReference type="Proteomes" id="UP000589351"/>
    </source>
</evidence>
<proteinExistence type="predicted"/>
<protein>
    <submittedName>
        <fullName evidence="3">Glutathione biosynthesis bifunctional protein GshAB</fullName>
        <ecNumber evidence="3">6.3.2.3</ecNumber>
    </submittedName>
</protein>
<keyword evidence="3" id="KW-0436">Ligase</keyword>
<organism evidence="3 4">
    <name type="scientific">Jeotgalicoccus meleagridis</name>
    <dbReference type="NCBI Taxonomy" id="2759181"/>
    <lineage>
        <taxon>Bacteria</taxon>
        <taxon>Bacillati</taxon>
        <taxon>Bacillota</taxon>
        <taxon>Bacilli</taxon>
        <taxon>Bacillales</taxon>
        <taxon>Staphylococcaceae</taxon>
        <taxon>Jeotgalicoccus</taxon>
    </lineage>
</organism>
<keyword evidence="1" id="KW-0067">ATP-binding</keyword>
<accession>A0A6V7RKY8</accession>
<name>A0A6V7RKY8_9STAP</name>
<feature type="domain" description="ATP-grasp" evidence="2">
    <location>
        <begin position="97"/>
        <end position="353"/>
    </location>
</feature>
<dbReference type="AlphaFoldDB" id="A0A6V7RKY8"/>
<evidence type="ECO:0000259" key="2">
    <source>
        <dbReference type="PROSITE" id="PS50975"/>
    </source>
</evidence>
<dbReference type="GO" id="GO:0005524">
    <property type="term" value="F:ATP binding"/>
    <property type="evidence" value="ECO:0007669"/>
    <property type="project" value="UniProtKB-UniRule"/>
</dbReference>
<evidence type="ECO:0000256" key="1">
    <source>
        <dbReference type="PROSITE-ProRule" id="PRU00409"/>
    </source>
</evidence>
<dbReference type="RefSeq" id="WP_185126001.1">
    <property type="nucleotide sequence ID" value="NZ_CAJEWD010000008.1"/>
</dbReference>
<dbReference type="GO" id="GO:0046872">
    <property type="term" value="F:metal ion binding"/>
    <property type="evidence" value="ECO:0007669"/>
    <property type="project" value="InterPro"/>
</dbReference>
<dbReference type="Proteomes" id="UP000589351">
    <property type="component" value="Unassembled WGS sequence"/>
</dbReference>